<keyword evidence="2" id="KW-1185">Reference proteome</keyword>
<dbReference type="eggNOG" id="COG0790">
    <property type="taxonomic scope" value="Bacteria"/>
</dbReference>
<name>A0A024HND9_PSEKB</name>
<dbReference type="HOGENOM" id="CLU_000288_36_4_6"/>
<dbReference type="OrthoDB" id="6810016at2"/>
<reference evidence="1 2" key="1">
    <citation type="submission" date="2013-03" db="EMBL/GenBank/DDBJ databases">
        <authorList>
            <person name="Linke B."/>
        </authorList>
    </citation>
    <scope>NUCLEOTIDE SEQUENCE [LARGE SCALE GENOMIC DNA]</scope>
    <source>
        <strain evidence="1 2">B13</strain>
    </source>
</reference>
<dbReference type="SUPFAM" id="SSF81901">
    <property type="entry name" value="HCP-like"/>
    <property type="match status" value="1"/>
</dbReference>
<dbReference type="InterPro" id="IPR050767">
    <property type="entry name" value="Sel1_AlgK"/>
</dbReference>
<sequence length="270" mass="29779">MGFVLRRDDIVHVDDFHQELGDDPRKAARLIVEAARQGELEAQALLGQILLDGQGIERDPALAATWFGIAAQRGHSMSRNMLGRCLEHGWGVPVNLAAAAEQYALAAADDLDWALYNLANLLATGRGAPKDPAHALALYMRAADLGHAKSMNLVGRHFEEGLCVSRDLDQAREWYRRSAEAGDFRGQFSHAAMLAEAGELEAALDWLRRALEGGNLKFLRVARGQLEQARQAPLRQMALEYYRRAADLGDANDIEILAKALKRLVFSSIE</sequence>
<protein>
    <recommendedName>
        <fullName evidence="3">Sel1 repeat family protein</fullName>
    </recommendedName>
</protein>
<dbReference type="KEGG" id="pkc:PKB_4708"/>
<gene>
    <name evidence="1" type="ORF">PKB_4708</name>
</gene>
<proteinExistence type="predicted"/>
<reference evidence="1 2" key="2">
    <citation type="submission" date="2014-05" db="EMBL/GenBank/DDBJ databases">
        <title>Genome sequence of the 3-chlorobenzoate degrading bacterium Pseudomonas knackmussii B13 shows multiple evidence for horizontal gene transfer.</title>
        <authorList>
            <person name="Miyazaki R."/>
            <person name="Bertelli C."/>
            <person name="Falquet L."/>
            <person name="Robinson-Rechavi M."/>
            <person name="Gharib W."/>
            <person name="Roy S."/>
            <person name="Van der Meer J.R."/>
        </authorList>
    </citation>
    <scope>NUCLEOTIDE SEQUENCE [LARGE SCALE GENOMIC DNA]</scope>
    <source>
        <strain evidence="1 2">B13</strain>
    </source>
</reference>
<dbReference type="InterPro" id="IPR011990">
    <property type="entry name" value="TPR-like_helical_dom_sf"/>
</dbReference>
<dbReference type="RefSeq" id="WP_043254893.1">
    <property type="nucleotide sequence ID" value="NZ_HG322950.1"/>
</dbReference>
<evidence type="ECO:0000313" key="2">
    <source>
        <dbReference type="Proteomes" id="UP000025241"/>
    </source>
</evidence>
<dbReference type="EMBL" id="HG322950">
    <property type="protein sequence ID" value="CDF86032.1"/>
    <property type="molecule type" value="Genomic_DNA"/>
</dbReference>
<dbReference type="InterPro" id="IPR006597">
    <property type="entry name" value="Sel1-like"/>
</dbReference>
<organism evidence="1 2">
    <name type="scientific">Pseudomonas knackmussii (strain DSM 6978 / CCUG 54928 / LMG 23759 / B13)</name>
    <dbReference type="NCBI Taxonomy" id="1301098"/>
    <lineage>
        <taxon>Bacteria</taxon>
        <taxon>Pseudomonadati</taxon>
        <taxon>Pseudomonadota</taxon>
        <taxon>Gammaproteobacteria</taxon>
        <taxon>Pseudomonadales</taxon>
        <taxon>Pseudomonadaceae</taxon>
        <taxon>Pseudomonas</taxon>
    </lineage>
</organism>
<dbReference type="PANTHER" id="PTHR11102">
    <property type="entry name" value="SEL-1-LIKE PROTEIN"/>
    <property type="match status" value="1"/>
</dbReference>
<dbReference type="Proteomes" id="UP000025241">
    <property type="component" value="Chromosome I"/>
</dbReference>
<dbReference type="Gene3D" id="1.25.40.10">
    <property type="entry name" value="Tetratricopeptide repeat domain"/>
    <property type="match status" value="1"/>
</dbReference>
<dbReference type="Pfam" id="PF08238">
    <property type="entry name" value="Sel1"/>
    <property type="match status" value="6"/>
</dbReference>
<dbReference type="STRING" id="1301098.PKB_4708"/>
<dbReference type="PANTHER" id="PTHR11102:SF160">
    <property type="entry name" value="ERAD-ASSOCIATED E3 UBIQUITIN-PROTEIN LIGASE COMPONENT HRD3"/>
    <property type="match status" value="1"/>
</dbReference>
<evidence type="ECO:0008006" key="3">
    <source>
        <dbReference type="Google" id="ProtNLM"/>
    </source>
</evidence>
<dbReference type="AlphaFoldDB" id="A0A024HND9"/>
<dbReference type="SMART" id="SM00671">
    <property type="entry name" value="SEL1"/>
    <property type="match status" value="6"/>
</dbReference>
<accession>A0A024HND9</accession>
<evidence type="ECO:0000313" key="1">
    <source>
        <dbReference type="EMBL" id="CDF86032.1"/>
    </source>
</evidence>
<dbReference type="PATRIC" id="fig|1301098.3.peg.4697"/>